<accession>A0ABQ1PVH9</accession>
<reference evidence="2" key="1">
    <citation type="journal article" date="2019" name="Int. J. Syst. Evol. Microbiol.">
        <title>The Global Catalogue of Microorganisms (GCM) 10K type strain sequencing project: providing services to taxonomists for standard genome sequencing and annotation.</title>
        <authorList>
            <consortium name="The Broad Institute Genomics Platform"/>
            <consortium name="The Broad Institute Genome Sequencing Center for Infectious Disease"/>
            <person name="Wu L."/>
            <person name="Ma J."/>
        </authorList>
    </citation>
    <scope>NUCLEOTIDE SEQUENCE [LARGE SCALE GENOMIC DNA]</scope>
    <source>
        <strain evidence="2">CGMCC 1.15942</strain>
    </source>
</reference>
<proteinExistence type="predicted"/>
<dbReference type="EMBL" id="BMKI01000019">
    <property type="protein sequence ID" value="GGD04882.1"/>
    <property type="molecule type" value="Genomic_DNA"/>
</dbReference>
<dbReference type="RefSeq" id="WP_088269579.1">
    <property type="nucleotide sequence ID" value="NZ_BMKI01000019.1"/>
</dbReference>
<evidence type="ECO:0008006" key="3">
    <source>
        <dbReference type="Google" id="ProtNLM"/>
    </source>
</evidence>
<protein>
    <recommendedName>
        <fullName evidence="3">AP2 domain-containing protein</fullName>
    </recommendedName>
</protein>
<name>A0ABQ1PVH9_9ENTE</name>
<organism evidence="1 2">
    <name type="scientific">Enterococcus wangshanyuanii</name>
    <dbReference type="NCBI Taxonomy" id="2005703"/>
    <lineage>
        <taxon>Bacteria</taxon>
        <taxon>Bacillati</taxon>
        <taxon>Bacillota</taxon>
        <taxon>Bacilli</taxon>
        <taxon>Lactobacillales</taxon>
        <taxon>Enterococcaceae</taxon>
        <taxon>Enterococcus</taxon>
    </lineage>
</organism>
<dbReference type="Proteomes" id="UP000630615">
    <property type="component" value="Unassembled WGS sequence"/>
</dbReference>
<keyword evidence="2" id="KW-1185">Reference proteome</keyword>
<comment type="caution">
    <text evidence="1">The sequence shown here is derived from an EMBL/GenBank/DDBJ whole genome shotgun (WGS) entry which is preliminary data.</text>
</comment>
<gene>
    <name evidence="1" type="ORF">GCM10011573_37970</name>
</gene>
<evidence type="ECO:0000313" key="2">
    <source>
        <dbReference type="Proteomes" id="UP000630615"/>
    </source>
</evidence>
<sequence>MRDLTNQRFGRHIAIKQVGVNKWRNCLWLCRCDCGKEHVVSSGKLIQGKSKSCGCLAHDVRVEQLEKHGITTGGKPRTFIIWNGMKARCYNKKATSYKTYGAKGIEICDEWLRFENFHNWAISNGYKDNYEIDRIDGYGNYEPDNCQWISKTENRRKQRHMRIIEIYEEKHNVAEWCRLLKMSKRTAYKYLNKSDKDFVEYAKGQQYFVNKLLNENK</sequence>
<evidence type="ECO:0000313" key="1">
    <source>
        <dbReference type="EMBL" id="GGD04882.1"/>
    </source>
</evidence>